<dbReference type="Pfam" id="PF07498">
    <property type="entry name" value="Rho_N"/>
    <property type="match status" value="1"/>
</dbReference>
<gene>
    <name evidence="3" type="ORF">QN277_020370</name>
</gene>
<accession>A0AAE1JJD8</accession>
<evidence type="ECO:0000259" key="2">
    <source>
        <dbReference type="Pfam" id="PF07498"/>
    </source>
</evidence>
<dbReference type="EMBL" id="JAWXYG010000005">
    <property type="protein sequence ID" value="KAK4271722.1"/>
    <property type="molecule type" value="Genomic_DNA"/>
</dbReference>
<keyword evidence="4" id="KW-1185">Reference proteome</keyword>
<name>A0AAE1JJD8_9FABA</name>
<protein>
    <recommendedName>
        <fullName evidence="2">Rho termination factor-like N-terminal domain-containing protein</fullName>
    </recommendedName>
</protein>
<dbReference type="PANTHER" id="PTHR34449:SF2">
    <property type="entry name" value="RHO TERMINATION FACTOR"/>
    <property type="match status" value="1"/>
</dbReference>
<organism evidence="3 4">
    <name type="scientific">Acacia crassicarpa</name>
    <name type="common">northern wattle</name>
    <dbReference type="NCBI Taxonomy" id="499986"/>
    <lineage>
        <taxon>Eukaryota</taxon>
        <taxon>Viridiplantae</taxon>
        <taxon>Streptophyta</taxon>
        <taxon>Embryophyta</taxon>
        <taxon>Tracheophyta</taxon>
        <taxon>Spermatophyta</taxon>
        <taxon>Magnoliopsida</taxon>
        <taxon>eudicotyledons</taxon>
        <taxon>Gunneridae</taxon>
        <taxon>Pentapetalae</taxon>
        <taxon>rosids</taxon>
        <taxon>fabids</taxon>
        <taxon>Fabales</taxon>
        <taxon>Fabaceae</taxon>
        <taxon>Caesalpinioideae</taxon>
        <taxon>mimosoid clade</taxon>
        <taxon>Acacieae</taxon>
        <taxon>Acacia</taxon>
    </lineage>
</organism>
<evidence type="ECO:0000256" key="1">
    <source>
        <dbReference type="SAM" id="MobiDB-lite"/>
    </source>
</evidence>
<dbReference type="Gene3D" id="1.10.720.10">
    <property type="match status" value="1"/>
</dbReference>
<sequence length="264" mass="29696">MGSTYAGVFGSHHVLRYPTFAPFSKQWNLGNSSLALKEFAVGLPPLVPLKDYNQFGFTNIRCGADKIGNNQRRKQVSGRGEKGDENQRPRTFDGNTSKSPEQEEIISLLRRIQLSISKGDLQGTHKRSSPPDKDKPSVESILDVLRESGKQVKDEVPKETAENKTLTRGVAETEQEVTEHPRESNFRLTRLPSNFVRQSPIPSIPLPRRSVIEVSDEASEAKQGQSEKTLERMKLSELKELAKSKKIKGYSKLKKRELIEILKS</sequence>
<feature type="region of interest" description="Disordered" evidence="1">
    <location>
        <begin position="68"/>
        <end position="102"/>
    </location>
</feature>
<feature type="compositionally biased region" description="Basic and acidic residues" evidence="1">
    <location>
        <begin position="144"/>
        <end position="162"/>
    </location>
</feature>
<evidence type="ECO:0000313" key="4">
    <source>
        <dbReference type="Proteomes" id="UP001293593"/>
    </source>
</evidence>
<feature type="domain" description="Rho termination factor-like N-terminal" evidence="2">
    <location>
        <begin position="230"/>
        <end position="263"/>
    </location>
</feature>
<dbReference type="GO" id="GO:0006353">
    <property type="term" value="P:DNA-templated transcription termination"/>
    <property type="evidence" value="ECO:0007669"/>
    <property type="project" value="InterPro"/>
</dbReference>
<reference evidence="3" key="1">
    <citation type="submission" date="2023-10" db="EMBL/GenBank/DDBJ databases">
        <title>Chromosome-level genome of the transformable northern wattle, Acacia crassicarpa.</title>
        <authorList>
            <person name="Massaro I."/>
            <person name="Sinha N.R."/>
            <person name="Poethig S."/>
            <person name="Leichty A.R."/>
        </authorList>
    </citation>
    <scope>NUCLEOTIDE SEQUENCE</scope>
    <source>
        <strain evidence="3">Acra3RX</strain>
        <tissue evidence="3">Leaf</tissue>
    </source>
</reference>
<feature type="compositionally biased region" description="Basic and acidic residues" evidence="1">
    <location>
        <begin position="79"/>
        <end position="91"/>
    </location>
</feature>
<dbReference type="AlphaFoldDB" id="A0AAE1JJD8"/>
<evidence type="ECO:0000313" key="3">
    <source>
        <dbReference type="EMBL" id="KAK4271722.1"/>
    </source>
</evidence>
<dbReference type="InterPro" id="IPR036269">
    <property type="entry name" value="Rho_N_sf"/>
</dbReference>
<dbReference type="InterPro" id="IPR011112">
    <property type="entry name" value="Rho-like_N"/>
</dbReference>
<dbReference type="PANTHER" id="PTHR34449">
    <property type="entry name" value="RHO TERMINATION FACTOR"/>
    <property type="match status" value="1"/>
</dbReference>
<dbReference type="SUPFAM" id="SSF68912">
    <property type="entry name" value="Rho N-terminal domain-like"/>
    <property type="match status" value="1"/>
</dbReference>
<comment type="caution">
    <text evidence="3">The sequence shown here is derived from an EMBL/GenBank/DDBJ whole genome shotgun (WGS) entry which is preliminary data.</text>
</comment>
<proteinExistence type="predicted"/>
<feature type="region of interest" description="Disordered" evidence="1">
    <location>
        <begin position="117"/>
        <end position="183"/>
    </location>
</feature>
<dbReference type="Proteomes" id="UP001293593">
    <property type="component" value="Unassembled WGS sequence"/>
</dbReference>